<keyword evidence="6" id="KW-1185">Reference proteome</keyword>
<dbReference type="AlphaFoldDB" id="A0A923NGC9"/>
<dbReference type="Pfam" id="PF03418">
    <property type="entry name" value="Peptidase_A25"/>
    <property type="match status" value="1"/>
</dbReference>
<comment type="subunit">
    <text evidence="4">Homotetramer.</text>
</comment>
<keyword evidence="1 4" id="KW-0645">Protease</keyword>
<keyword evidence="3 4" id="KW-0865">Zymogen</keyword>
<comment type="function">
    <text evidence="4">Initiates the rapid degradation of small, acid-soluble proteins during spore germination.</text>
</comment>
<feature type="chain" id="PRO_5038188870" description="Germination protease" evidence="4">
    <location>
        <begin position="8"/>
        <end position="289"/>
    </location>
</feature>
<comment type="PTM">
    <text evidence="4">Autoproteolytically processed. The inactive tetrameric zymogen termed p46 autoprocesses to a smaller form termed p41, which is active only during spore germination.</text>
</comment>
<evidence type="ECO:0000256" key="1">
    <source>
        <dbReference type="ARBA" id="ARBA00022670"/>
    </source>
</evidence>
<evidence type="ECO:0000256" key="4">
    <source>
        <dbReference type="HAMAP-Rule" id="MF_00626"/>
    </source>
</evidence>
<dbReference type="InterPro" id="IPR023430">
    <property type="entry name" value="Pept_HybD-like_dom_sf"/>
</dbReference>
<dbReference type="GO" id="GO:0004222">
    <property type="term" value="F:metalloendopeptidase activity"/>
    <property type="evidence" value="ECO:0007669"/>
    <property type="project" value="UniProtKB-UniRule"/>
</dbReference>
<dbReference type="GO" id="GO:0009847">
    <property type="term" value="P:spore germination"/>
    <property type="evidence" value="ECO:0007669"/>
    <property type="project" value="UniProtKB-UniRule"/>
</dbReference>
<dbReference type="EC" id="3.4.24.78" evidence="4"/>
<evidence type="ECO:0000256" key="2">
    <source>
        <dbReference type="ARBA" id="ARBA00022801"/>
    </source>
</evidence>
<name>A0A923NGC9_9FIRM</name>
<dbReference type="EMBL" id="JACRWC010000108">
    <property type="protein sequence ID" value="MBC6000107.1"/>
    <property type="molecule type" value="Genomic_DNA"/>
</dbReference>
<evidence type="ECO:0000256" key="3">
    <source>
        <dbReference type="ARBA" id="ARBA00023145"/>
    </source>
</evidence>
<comment type="similarity">
    <text evidence="4">Belongs to the peptidase A25 family.</text>
</comment>
<proteinExistence type="inferred from homology"/>
<dbReference type="GO" id="GO:0006508">
    <property type="term" value="P:proteolysis"/>
    <property type="evidence" value="ECO:0007669"/>
    <property type="project" value="UniProtKB-UniRule"/>
</dbReference>
<dbReference type="NCBIfam" id="TIGR01441">
    <property type="entry name" value="GPR"/>
    <property type="match status" value="1"/>
</dbReference>
<dbReference type="Gene3D" id="3.40.50.1450">
    <property type="entry name" value="HybD-like"/>
    <property type="match status" value="1"/>
</dbReference>
<protein>
    <recommendedName>
        <fullName evidence="4">Germination protease</fullName>
        <ecNumber evidence="4">3.4.24.78</ecNumber>
    </recommendedName>
    <alternativeName>
        <fullName evidence="4">GPR endopeptidase</fullName>
    </alternativeName>
    <alternativeName>
        <fullName evidence="4">Germination proteinase</fullName>
    </alternativeName>
    <alternativeName>
        <fullName evidence="4">Spore protease</fullName>
    </alternativeName>
</protein>
<accession>A0A923NGC9</accession>
<reference evidence="5" key="1">
    <citation type="submission" date="2020-08" db="EMBL/GenBank/DDBJ databases">
        <authorList>
            <person name="Liu C."/>
            <person name="Sun Q."/>
        </authorList>
    </citation>
    <scope>NUCLEOTIDE SEQUENCE</scope>
    <source>
        <strain evidence="5">BX16</strain>
    </source>
</reference>
<dbReference type="HAMAP" id="MF_00626">
    <property type="entry name" value="Germination_prot"/>
    <property type="match status" value="1"/>
</dbReference>
<dbReference type="SUPFAM" id="SSF53163">
    <property type="entry name" value="HybD-like"/>
    <property type="match status" value="1"/>
</dbReference>
<dbReference type="Proteomes" id="UP000644115">
    <property type="component" value="Unassembled WGS sequence"/>
</dbReference>
<gene>
    <name evidence="4" type="primary">gpr</name>
    <name evidence="5" type="ORF">H8876_08855</name>
</gene>
<keyword evidence="2 4" id="KW-0378">Hydrolase</keyword>
<evidence type="ECO:0000313" key="6">
    <source>
        <dbReference type="Proteomes" id="UP000644115"/>
    </source>
</evidence>
<evidence type="ECO:0000313" key="5">
    <source>
        <dbReference type="EMBL" id="MBC6000107.1"/>
    </source>
</evidence>
<feature type="propeptide" id="PRO_5038188871" evidence="4">
    <location>
        <begin position="1"/>
        <end position="7"/>
    </location>
</feature>
<sequence>MNQYRTDLAIECQEILDESAGIQMEKIEYNGGIRVTRIKIISQEAAKKMGKPVGSYITLEADGVLEEEDGIKEKTAKAVAGELGQLLRVDYTLKVLVAGLGNSLVTPDRLGPETAAKVRVTRHLFVIFDADGDEEMSNVSCIIPGVTGSTGMETAEVIKKAAEIVKPDVVIVIDSLAARDIDRVSTTIQLTDTGIQPGSGMGNHRAGINEENIGVPVLAIGVPTVIDIKTILRDALEENLDSAEAVEKYLSDYDRQMIVTSTDIDILVKDFSDIIADGINKTLHPGIYS</sequence>
<dbReference type="InterPro" id="IPR005080">
    <property type="entry name" value="Peptidase_A25"/>
</dbReference>
<organism evidence="5 6">
    <name type="scientific">Lentihominibacter faecis</name>
    <dbReference type="NCBI Taxonomy" id="2764712"/>
    <lineage>
        <taxon>Bacteria</taxon>
        <taxon>Bacillati</taxon>
        <taxon>Bacillota</taxon>
        <taxon>Clostridia</taxon>
        <taxon>Peptostreptococcales</taxon>
        <taxon>Anaerovoracaceae</taxon>
        <taxon>Lentihominibacter</taxon>
    </lineage>
</organism>
<comment type="catalytic activity">
    <reaction evidence="4">
        <text>Endopeptidase action with P4 Glu or Asp, P1 preferably Glu &gt; Asp, P1' hydrophobic and P2' Ala.</text>
        <dbReference type="EC" id="3.4.24.78"/>
    </reaction>
</comment>
<comment type="caution">
    <text evidence="5">The sequence shown here is derived from an EMBL/GenBank/DDBJ whole genome shotgun (WGS) entry which is preliminary data.</text>
</comment>
<dbReference type="RefSeq" id="WP_249287442.1">
    <property type="nucleotide sequence ID" value="NZ_JACRWC010000108.1"/>
</dbReference>